<dbReference type="SUPFAM" id="SSF55961">
    <property type="entry name" value="Bet v1-like"/>
    <property type="match status" value="1"/>
</dbReference>
<evidence type="ECO:0000256" key="2">
    <source>
        <dbReference type="ARBA" id="ARBA00011814"/>
    </source>
</evidence>
<feature type="non-terminal residue" evidence="6">
    <location>
        <position position="216"/>
    </location>
</feature>
<sequence length="216" mass="23539">RSFIDTPFSSSKPQTLTASRSLPYPSSAIYNIIADVSSYSKFLPYCKSSAITRFSNADTEGKKWPELADIVVGYGGIEEKFTSRIYCVPGRVVEAVGGITKSQLPQEETKHHTHASSEVTPDVSDGLISHLLTRWTVRPYPYKPPPAPLSPDSNINPAEGSTNIPAKEQTEINLVIEFQFTNPVYNALSAAVAPKVAGYMIGAFEKRVKDVMEGPG</sequence>
<evidence type="ECO:0000313" key="7">
    <source>
        <dbReference type="Proteomes" id="UP000799429"/>
    </source>
</evidence>
<dbReference type="CDD" id="cd07813">
    <property type="entry name" value="COQ10p_like"/>
    <property type="match status" value="1"/>
</dbReference>
<comment type="function">
    <text evidence="3">Required for the function of coenzyme Q in the respiratory chain. May serve as a chaperone or may be involved in the transport of Q6 from its site of synthesis to the catalytic sites of the respiratory complexes.</text>
</comment>
<dbReference type="PANTHER" id="PTHR12901:SF10">
    <property type="entry name" value="COENZYME Q-BINDING PROTEIN COQ10, MITOCHONDRIAL"/>
    <property type="match status" value="1"/>
</dbReference>
<dbReference type="Proteomes" id="UP000799429">
    <property type="component" value="Unassembled WGS sequence"/>
</dbReference>
<dbReference type="Pfam" id="PF03364">
    <property type="entry name" value="Polyketide_cyc"/>
    <property type="match status" value="1"/>
</dbReference>
<accession>A0A9P4VWG3</accession>
<comment type="similarity">
    <text evidence="1">Belongs to the COQ10 family.</text>
</comment>
<dbReference type="OrthoDB" id="292693at2759"/>
<comment type="caution">
    <text evidence="6">The sequence shown here is derived from an EMBL/GenBank/DDBJ whole genome shotgun (WGS) entry which is preliminary data.</text>
</comment>
<reference evidence="6" key="1">
    <citation type="journal article" date="2020" name="Stud. Mycol.">
        <title>101 Dothideomycetes genomes: a test case for predicting lifestyles and emergence of pathogens.</title>
        <authorList>
            <person name="Haridas S."/>
            <person name="Albert R."/>
            <person name="Binder M."/>
            <person name="Bloem J."/>
            <person name="Labutti K."/>
            <person name="Salamov A."/>
            <person name="Andreopoulos B."/>
            <person name="Baker S."/>
            <person name="Barry K."/>
            <person name="Bills G."/>
            <person name="Bluhm B."/>
            <person name="Cannon C."/>
            <person name="Castanera R."/>
            <person name="Culley D."/>
            <person name="Daum C."/>
            <person name="Ezra D."/>
            <person name="Gonzalez J."/>
            <person name="Henrissat B."/>
            <person name="Kuo A."/>
            <person name="Liang C."/>
            <person name="Lipzen A."/>
            <person name="Lutzoni F."/>
            <person name="Magnuson J."/>
            <person name="Mondo S."/>
            <person name="Nolan M."/>
            <person name="Ohm R."/>
            <person name="Pangilinan J."/>
            <person name="Park H.-J."/>
            <person name="Ramirez L."/>
            <person name="Alfaro M."/>
            <person name="Sun H."/>
            <person name="Tritt A."/>
            <person name="Yoshinaga Y."/>
            <person name="Zwiers L.-H."/>
            <person name="Turgeon B."/>
            <person name="Goodwin S."/>
            <person name="Spatafora J."/>
            <person name="Crous P."/>
            <person name="Grigoriev I."/>
        </authorList>
    </citation>
    <scope>NUCLEOTIDE SEQUENCE</scope>
    <source>
        <strain evidence="6">CBS 101060</strain>
    </source>
</reference>
<dbReference type="AlphaFoldDB" id="A0A9P4VWG3"/>
<evidence type="ECO:0000259" key="5">
    <source>
        <dbReference type="Pfam" id="PF03364"/>
    </source>
</evidence>
<comment type="subunit">
    <text evidence="2">Interacts with coenzyme Q.</text>
</comment>
<dbReference type="Gene3D" id="3.30.530.20">
    <property type="match status" value="1"/>
</dbReference>
<dbReference type="GO" id="GO:0005739">
    <property type="term" value="C:mitochondrion"/>
    <property type="evidence" value="ECO:0007669"/>
    <property type="project" value="TreeGrafter"/>
</dbReference>
<evidence type="ECO:0000256" key="4">
    <source>
        <dbReference type="SAM" id="MobiDB-lite"/>
    </source>
</evidence>
<evidence type="ECO:0000256" key="1">
    <source>
        <dbReference type="ARBA" id="ARBA00006885"/>
    </source>
</evidence>
<dbReference type="GO" id="GO:0045333">
    <property type="term" value="P:cellular respiration"/>
    <property type="evidence" value="ECO:0007669"/>
    <property type="project" value="InterPro"/>
</dbReference>
<gene>
    <name evidence="6" type="ORF">M501DRAFT_911988</name>
</gene>
<protein>
    <recommendedName>
        <fullName evidence="5">Coenzyme Q-binding protein COQ10 START domain-containing protein</fullName>
    </recommendedName>
</protein>
<dbReference type="InterPro" id="IPR005031">
    <property type="entry name" value="COQ10_START"/>
</dbReference>
<proteinExistence type="inferred from homology"/>
<evidence type="ECO:0000256" key="3">
    <source>
        <dbReference type="ARBA" id="ARBA00024947"/>
    </source>
</evidence>
<organism evidence="6 7">
    <name type="scientific">Patellaria atrata CBS 101060</name>
    <dbReference type="NCBI Taxonomy" id="1346257"/>
    <lineage>
        <taxon>Eukaryota</taxon>
        <taxon>Fungi</taxon>
        <taxon>Dikarya</taxon>
        <taxon>Ascomycota</taxon>
        <taxon>Pezizomycotina</taxon>
        <taxon>Dothideomycetes</taxon>
        <taxon>Dothideomycetes incertae sedis</taxon>
        <taxon>Patellariales</taxon>
        <taxon>Patellariaceae</taxon>
        <taxon>Patellaria</taxon>
    </lineage>
</organism>
<feature type="non-terminal residue" evidence="6">
    <location>
        <position position="1"/>
    </location>
</feature>
<dbReference type="PANTHER" id="PTHR12901">
    <property type="entry name" value="SPERM PROTEIN HOMOLOG"/>
    <property type="match status" value="1"/>
</dbReference>
<dbReference type="InterPro" id="IPR044996">
    <property type="entry name" value="COQ10-like"/>
</dbReference>
<keyword evidence="7" id="KW-1185">Reference proteome</keyword>
<feature type="region of interest" description="Disordered" evidence="4">
    <location>
        <begin position="103"/>
        <end position="122"/>
    </location>
</feature>
<evidence type="ECO:0000313" key="6">
    <source>
        <dbReference type="EMBL" id="KAF2842669.1"/>
    </source>
</evidence>
<feature type="domain" description="Coenzyme Q-binding protein COQ10 START" evidence="5">
    <location>
        <begin position="22"/>
        <end position="205"/>
    </location>
</feature>
<name>A0A9P4VWG3_9PEZI</name>
<dbReference type="InterPro" id="IPR023393">
    <property type="entry name" value="START-like_dom_sf"/>
</dbReference>
<dbReference type="GO" id="GO:0048039">
    <property type="term" value="F:ubiquinone binding"/>
    <property type="evidence" value="ECO:0007669"/>
    <property type="project" value="InterPro"/>
</dbReference>
<dbReference type="EMBL" id="MU006089">
    <property type="protein sequence ID" value="KAF2842669.1"/>
    <property type="molecule type" value="Genomic_DNA"/>
</dbReference>